<protein>
    <recommendedName>
        <fullName evidence="8">4-hydroxy-2-oxohexanoate aldolase</fullName>
        <ecNumber evidence="7">4.1.3.43</ecNumber>
    </recommendedName>
</protein>
<dbReference type="PROSITE" id="PS50991">
    <property type="entry name" value="PYR_CT"/>
    <property type="match status" value="1"/>
</dbReference>
<dbReference type="OrthoDB" id="5920504at2759"/>
<dbReference type="Pfam" id="PF00682">
    <property type="entry name" value="HMGL-like"/>
    <property type="match status" value="1"/>
</dbReference>
<dbReference type="NCBIfam" id="TIGR03217">
    <property type="entry name" value="4OH_2_O_val_ald"/>
    <property type="match status" value="1"/>
</dbReference>
<dbReference type="SUPFAM" id="SSF51735">
    <property type="entry name" value="NAD(P)-binding Rossmann-fold domains"/>
    <property type="match status" value="1"/>
</dbReference>
<dbReference type="AlphaFoldDB" id="A0A2A2K3U8"/>
<keyword evidence="11" id="KW-1185">Reference proteome</keyword>
<evidence type="ECO:0000256" key="7">
    <source>
        <dbReference type="ARBA" id="ARBA00023622"/>
    </source>
</evidence>
<dbReference type="InterPro" id="IPR017629">
    <property type="entry name" value="4OH_2_O-val_aldolase"/>
</dbReference>
<accession>A0A2A2K3U8</accession>
<dbReference type="SUPFAM" id="SSF51569">
    <property type="entry name" value="Aldolase"/>
    <property type="match status" value="1"/>
</dbReference>
<dbReference type="Pfam" id="PF01118">
    <property type="entry name" value="Semialdhyde_dh"/>
    <property type="match status" value="1"/>
</dbReference>
<dbReference type="SMART" id="SM00859">
    <property type="entry name" value="Semialdhyde_dh"/>
    <property type="match status" value="1"/>
</dbReference>
<dbReference type="HAMAP" id="MF_01657">
    <property type="entry name" value="Ac_ald_DH_ac"/>
    <property type="match status" value="1"/>
</dbReference>
<dbReference type="InterPro" id="IPR000534">
    <property type="entry name" value="Semialdehyde_DH_NAD-bd"/>
</dbReference>
<dbReference type="NCBIfam" id="TIGR03215">
    <property type="entry name" value="ac_ald_DH_ac"/>
    <property type="match status" value="1"/>
</dbReference>
<dbReference type="GO" id="GO:0046872">
    <property type="term" value="F:metal ion binding"/>
    <property type="evidence" value="ECO:0007669"/>
    <property type="project" value="UniProtKB-KW"/>
</dbReference>
<dbReference type="InterPro" id="IPR003361">
    <property type="entry name" value="Acetaldehyde_dehydrogenase"/>
</dbReference>
<evidence type="ECO:0000259" key="9">
    <source>
        <dbReference type="PROSITE" id="PS50991"/>
    </source>
</evidence>
<keyword evidence="6" id="KW-0456">Lyase</keyword>
<keyword evidence="5" id="KW-0520">NAD</keyword>
<dbReference type="InterPro" id="IPR013785">
    <property type="entry name" value="Aldolase_TIM"/>
</dbReference>
<dbReference type="GO" id="GO:0008701">
    <property type="term" value="F:4-hydroxy-2-oxovalerate aldolase activity"/>
    <property type="evidence" value="ECO:0007669"/>
    <property type="project" value="InterPro"/>
</dbReference>
<evidence type="ECO:0000313" key="10">
    <source>
        <dbReference type="EMBL" id="PAV68676.1"/>
    </source>
</evidence>
<evidence type="ECO:0000313" key="11">
    <source>
        <dbReference type="Proteomes" id="UP000218231"/>
    </source>
</evidence>
<dbReference type="GO" id="GO:0009098">
    <property type="term" value="P:L-leucine biosynthetic process"/>
    <property type="evidence" value="ECO:0007669"/>
    <property type="project" value="TreeGrafter"/>
</dbReference>
<dbReference type="STRING" id="2018661.A0A2A2K3U8"/>
<name>A0A2A2K3U8_9BILA</name>
<dbReference type="InterPro" id="IPR015426">
    <property type="entry name" value="Acetylaldehyde_DH_C"/>
</dbReference>
<dbReference type="InterPro" id="IPR035685">
    <property type="entry name" value="DRE_TIM_HOA"/>
</dbReference>
<dbReference type="GO" id="GO:0051287">
    <property type="term" value="F:NAD binding"/>
    <property type="evidence" value="ECO:0007669"/>
    <property type="project" value="InterPro"/>
</dbReference>
<dbReference type="Gene3D" id="3.30.360.10">
    <property type="entry name" value="Dihydrodipicolinate Reductase, domain 2"/>
    <property type="match status" value="1"/>
</dbReference>
<dbReference type="GO" id="GO:0008774">
    <property type="term" value="F:acetaldehyde dehydrogenase (acetylating) activity"/>
    <property type="evidence" value="ECO:0007669"/>
    <property type="project" value="InterPro"/>
</dbReference>
<dbReference type="InterPro" id="IPR000891">
    <property type="entry name" value="PYR_CT"/>
</dbReference>
<evidence type="ECO:0000256" key="5">
    <source>
        <dbReference type="ARBA" id="ARBA00023027"/>
    </source>
</evidence>
<evidence type="ECO:0000256" key="3">
    <source>
        <dbReference type="ARBA" id="ARBA00022723"/>
    </source>
</evidence>
<evidence type="ECO:0000256" key="2">
    <source>
        <dbReference type="ARBA" id="ARBA00009244"/>
    </source>
</evidence>
<dbReference type="CDD" id="cd23933">
    <property type="entry name" value="ALDH_C"/>
    <property type="match status" value="1"/>
</dbReference>
<dbReference type="GO" id="GO:0003852">
    <property type="term" value="F:2-isopropylmalate synthase activity"/>
    <property type="evidence" value="ECO:0007669"/>
    <property type="project" value="TreeGrafter"/>
</dbReference>
<comment type="similarity">
    <text evidence="1">Belongs to the 4-hydroxy-2-oxovalerate aldolase family.</text>
</comment>
<dbReference type="InterPro" id="IPR012425">
    <property type="entry name" value="DmpG_comm"/>
</dbReference>
<dbReference type="PANTHER" id="PTHR10277">
    <property type="entry name" value="HOMOCITRATE SYNTHASE-RELATED"/>
    <property type="match status" value="1"/>
</dbReference>
<dbReference type="NCBIfam" id="NF006049">
    <property type="entry name" value="PRK08195.1"/>
    <property type="match status" value="1"/>
</dbReference>
<dbReference type="CDD" id="cd07943">
    <property type="entry name" value="DRE_TIM_HOA"/>
    <property type="match status" value="1"/>
</dbReference>
<keyword evidence="3" id="KW-0479">Metal-binding</keyword>
<comment type="similarity">
    <text evidence="2">Belongs to the acetaldehyde dehydrogenase family.</text>
</comment>
<gene>
    <name evidence="10" type="ORF">WR25_19725</name>
</gene>
<dbReference type="Gene3D" id="3.20.20.70">
    <property type="entry name" value="Aldolase class I"/>
    <property type="match status" value="1"/>
</dbReference>
<dbReference type="Gene3D" id="3.40.50.720">
    <property type="entry name" value="NAD(P)-binding Rossmann-like Domain"/>
    <property type="match status" value="1"/>
</dbReference>
<evidence type="ECO:0000256" key="6">
    <source>
        <dbReference type="ARBA" id="ARBA00023239"/>
    </source>
</evidence>
<keyword evidence="4" id="KW-0058">Aromatic hydrocarbons catabolism</keyword>
<dbReference type="InterPro" id="IPR036291">
    <property type="entry name" value="NAD(P)-bd_dom_sf"/>
</dbReference>
<sequence>MTAAIAIHDPTLRDGNHAVSHSLSLEDIAAYCRAVDSCGLSVVEVGHGNGLGASSLQLGLARHADTEMLETARANLSRTRLGIHMIPGFARLDDIDTALRIGVEVLRIASHCTEASVTESYIEHARANGAYVHGVLMMCHMASPERLLEEATKQQGYGANAIVLMDSAGHLDPDSTRERIALLSSELSIPVGFHGHNNLGLAIANSLAAVQAGATIVDGCMRGFGAGAGNTQLETLCAVLERYRFATGVDIFALCRAIEQLESIAPVSTPTVVKTANLISGLYGVCSGFEKHVARAASEFGVEPRRIYEALAHAFMSLKTAIIGSGNIGCDILCKVLAHPDLDCTLVAGRSPHSAGLAFARERGVAITADGIEGLFARIGEFDLVFDATSATDHERHAPRLIEAGKVIINLTPAALGQLCVPSLNGLELTGASNVNMITCGGQASIPLAAAIARANPGVRYIEVVSSISAESAGPATRRNLSNYITTTEQALRRFTGCTQVKAILNINPAKPNVYMQTAVSALIAQVDLAATRREVERAVALVREAVPGYEVIVDLHYSEGRLFTMVRVEGAGDYLDPSAGNLDIITATATHMAALMARGRSAVRAA</sequence>
<dbReference type="EC" id="4.1.3.43" evidence="7"/>
<dbReference type="PANTHER" id="PTHR10277:SF9">
    <property type="entry name" value="2-ISOPROPYLMALATE SYNTHASE 1, CHLOROPLASTIC-RELATED"/>
    <property type="match status" value="1"/>
</dbReference>
<dbReference type="Pfam" id="PF09290">
    <property type="entry name" value="AcetDehyd-dimer"/>
    <property type="match status" value="1"/>
</dbReference>
<proteinExistence type="inferred from homology"/>
<dbReference type="EMBL" id="LIAE01009710">
    <property type="protein sequence ID" value="PAV68676.1"/>
    <property type="molecule type" value="Genomic_DNA"/>
</dbReference>
<evidence type="ECO:0000256" key="8">
    <source>
        <dbReference type="ARBA" id="ARBA00023631"/>
    </source>
</evidence>
<dbReference type="Proteomes" id="UP000218231">
    <property type="component" value="Unassembled WGS sequence"/>
</dbReference>
<evidence type="ECO:0000256" key="1">
    <source>
        <dbReference type="ARBA" id="ARBA00008944"/>
    </source>
</evidence>
<dbReference type="SUPFAM" id="SSF55347">
    <property type="entry name" value="Glyceraldehyde-3-phosphate dehydrogenase-like, C-terminal domain"/>
    <property type="match status" value="1"/>
</dbReference>
<feature type="domain" description="Pyruvate carboxyltransferase" evidence="9">
    <location>
        <begin position="5"/>
        <end position="255"/>
    </location>
</feature>
<dbReference type="NCBIfam" id="NF006157">
    <property type="entry name" value="PRK08300.1"/>
    <property type="match status" value="1"/>
</dbReference>
<dbReference type="InterPro" id="IPR050073">
    <property type="entry name" value="2-IPM_HCS-like"/>
</dbReference>
<reference evidence="10 11" key="1">
    <citation type="journal article" date="2017" name="Curr. Biol.">
        <title>Genome architecture and evolution of a unichromosomal asexual nematode.</title>
        <authorList>
            <person name="Fradin H."/>
            <person name="Zegar C."/>
            <person name="Gutwein M."/>
            <person name="Lucas J."/>
            <person name="Kovtun M."/>
            <person name="Corcoran D."/>
            <person name="Baugh L.R."/>
            <person name="Kiontke K."/>
            <person name="Gunsalus K."/>
            <person name="Fitch D.H."/>
            <person name="Piano F."/>
        </authorList>
    </citation>
    <scope>NUCLEOTIDE SEQUENCE [LARGE SCALE GENOMIC DNA]</scope>
    <source>
        <strain evidence="10">PF1309</strain>
    </source>
</reference>
<comment type="caution">
    <text evidence="10">The sequence shown here is derived from an EMBL/GenBank/DDBJ whole genome shotgun (WGS) entry which is preliminary data.</text>
</comment>
<dbReference type="Pfam" id="PF07836">
    <property type="entry name" value="DmpG_comm"/>
    <property type="match status" value="1"/>
</dbReference>
<organism evidence="10 11">
    <name type="scientific">Diploscapter pachys</name>
    <dbReference type="NCBI Taxonomy" id="2018661"/>
    <lineage>
        <taxon>Eukaryota</taxon>
        <taxon>Metazoa</taxon>
        <taxon>Ecdysozoa</taxon>
        <taxon>Nematoda</taxon>
        <taxon>Chromadorea</taxon>
        <taxon>Rhabditida</taxon>
        <taxon>Rhabditina</taxon>
        <taxon>Rhabditomorpha</taxon>
        <taxon>Rhabditoidea</taxon>
        <taxon>Rhabditidae</taxon>
        <taxon>Diploscapter</taxon>
    </lineage>
</organism>
<evidence type="ECO:0000256" key="4">
    <source>
        <dbReference type="ARBA" id="ARBA00022797"/>
    </source>
</evidence>